<organism evidence="4 5">
    <name type="scientific">Kaistia defluvii</name>
    <dbReference type="NCBI Taxonomy" id="410841"/>
    <lineage>
        <taxon>Bacteria</taxon>
        <taxon>Pseudomonadati</taxon>
        <taxon>Pseudomonadota</taxon>
        <taxon>Alphaproteobacteria</taxon>
        <taxon>Hyphomicrobiales</taxon>
        <taxon>Kaistiaceae</taxon>
        <taxon>Kaistia</taxon>
    </lineage>
</organism>
<accession>A0ABV2R5U9</accession>
<dbReference type="EMBL" id="JBEPSM010000005">
    <property type="protein sequence ID" value="MET4636665.1"/>
    <property type="molecule type" value="Genomic_DNA"/>
</dbReference>
<dbReference type="Proteomes" id="UP001549321">
    <property type="component" value="Unassembled WGS sequence"/>
</dbReference>
<dbReference type="PANTHER" id="PTHR35936:SF17">
    <property type="entry name" value="ARGININE-BINDING EXTRACELLULAR PROTEIN ARTP"/>
    <property type="match status" value="1"/>
</dbReference>
<dbReference type="Pfam" id="PF00497">
    <property type="entry name" value="SBP_bac_3"/>
    <property type="match status" value="1"/>
</dbReference>
<keyword evidence="1 2" id="KW-0732">Signal</keyword>
<feature type="signal peptide" evidence="2">
    <location>
        <begin position="1"/>
        <end position="21"/>
    </location>
</feature>
<dbReference type="InterPro" id="IPR001638">
    <property type="entry name" value="Solute-binding_3/MltF_N"/>
</dbReference>
<gene>
    <name evidence="4" type="ORF">ABIE08_004628</name>
</gene>
<feature type="domain" description="Solute-binding protein family 3/N-terminal" evidence="3">
    <location>
        <begin position="32"/>
        <end position="267"/>
    </location>
</feature>
<dbReference type="SUPFAM" id="SSF53850">
    <property type="entry name" value="Periplasmic binding protein-like II"/>
    <property type="match status" value="1"/>
</dbReference>
<dbReference type="Gene3D" id="3.40.190.10">
    <property type="entry name" value="Periplasmic binding protein-like II"/>
    <property type="match status" value="2"/>
</dbReference>
<evidence type="ECO:0000313" key="4">
    <source>
        <dbReference type="EMBL" id="MET4636665.1"/>
    </source>
</evidence>
<evidence type="ECO:0000313" key="5">
    <source>
        <dbReference type="Proteomes" id="UP001549321"/>
    </source>
</evidence>
<proteinExistence type="predicted"/>
<protein>
    <submittedName>
        <fullName evidence="4">Polar amino acid transport system substrate-binding protein</fullName>
    </submittedName>
</protein>
<dbReference type="RefSeq" id="WP_354554384.1">
    <property type="nucleotide sequence ID" value="NZ_JBEPSM010000005.1"/>
</dbReference>
<feature type="chain" id="PRO_5045414580" evidence="2">
    <location>
        <begin position="22"/>
        <end position="282"/>
    </location>
</feature>
<evidence type="ECO:0000256" key="1">
    <source>
        <dbReference type="ARBA" id="ARBA00022729"/>
    </source>
</evidence>
<reference evidence="4 5" key="1">
    <citation type="submission" date="2024-06" db="EMBL/GenBank/DDBJ databases">
        <title>Sorghum-associated microbial communities from plants grown in Nebraska, USA.</title>
        <authorList>
            <person name="Schachtman D."/>
        </authorList>
    </citation>
    <scope>NUCLEOTIDE SEQUENCE [LARGE SCALE GENOMIC DNA]</scope>
    <source>
        <strain evidence="4 5">3207</strain>
    </source>
</reference>
<keyword evidence="5" id="KW-1185">Reference proteome</keyword>
<evidence type="ECO:0000259" key="3">
    <source>
        <dbReference type="SMART" id="SM00062"/>
    </source>
</evidence>
<dbReference type="PANTHER" id="PTHR35936">
    <property type="entry name" value="MEMBRANE-BOUND LYTIC MUREIN TRANSGLYCOSYLASE F"/>
    <property type="match status" value="1"/>
</dbReference>
<sequence length="282" mass="29499">MIRSALVGAALLLASLSGASAGLLDDVKAGKTVRVGFAEQEPFIVTGPNGKLTGYEVDLLNAVLAKIGKVELEAVPTQFGALIPGLQARRFDIIASDLYIRPDRCKLVAFAEPTHFVNDGIIVAAGNPKGIHSYADIAKDPAIKLGYLTGGGPIADHALAAGVSKDQLVTLPDVASLLAAVKTKRIDAFLNTGVTVQSTIKTANDPAVERAIPFEQAIIDGRPAIGIGSYAFRLEDQPFVDEFNKHLAVILTSGEAAKIGEPYGFTAADIPDGTVKLAELCK</sequence>
<name>A0ABV2R5U9_9HYPH</name>
<dbReference type="NCBIfam" id="TIGR02995">
    <property type="entry name" value="ectoine_ehuB"/>
    <property type="match status" value="1"/>
</dbReference>
<comment type="caution">
    <text evidence="4">The sequence shown here is derived from an EMBL/GenBank/DDBJ whole genome shotgun (WGS) entry which is preliminary data.</text>
</comment>
<dbReference type="SMART" id="SM00062">
    <property type="entry name" value="PBPb"/>
    <property type="match status" value="1"/>
</dbReference>
<dbReference type="InterPro" id="IPR014337">
    <property type="entry name" value="Ectoine_EhuB"/>
</dbReference>
<evidence type="ECO:0000256" key="2">
    <source>
        <dbReference type="SAM" id="SignalP"/>
    </source>
</evidence>